<dbReference type="OrthoDB" id="2428322at2759"/>
<accession>A0A9P6QBS5</accession>
<evidence type="ECO:0000313" key="3">
    <source>
        <dbReference type="Proteomes" id="UP000807716"/>
    </source>
</evidence>
<evidence type="ECO:0000313" key="2">
    <source>
        <dbReference type="EMBL" id="KAG0265104.1"/>
    </source>
</evidence>
<sequence>MEQHETPPADAHEHQESSTIPPLIVTTGEGSSTSTTQQGPAVTSEPTASSSKSSTAPREEEPPVKKRARRPARKVPRYETDERYEAELQAKERTKELSKRRMAALATFPPEGYRGLPLGAFPDEESFPLVTRDRTDLLAKVDWEDGESFADLVRVIDPPTQVYRRSPNETAGPSRRAEATTLQDPTRTFGAQQQLLAAQRQDDQWMEVDGGKDALPRPSQAGARPGVKRARPTVRETEVMSTLEAAAEEESEEGDGVAKTKLVGQRAKKTKSRARREFDLEARRVRGSIAMAIESVKSMLAEESSAESKLIQEALNPRKPRTTYQWPVHETLLSNPTRHVNSSSAKPPDAFEEGGVAFVDQLMGRPSSSIDSESQSLLALETQRRLVRKAVRREERRRRRLSEGVKEEEGIDEPTGDKGKAPQKRGGSRIAYPAGIIKVRTKVEDDSSLYKRALSKEEQRQQWQLDRHAENRAPEIHQVFEEEVIAFAQKMYRQGSDFRVDDLDTLQELTMPKYRIQAVRSSKPTRSSSSRSNAQGTRNERLHQARERDGADEAVDEQQWADDELTAMQEKAAVFSAEDTMRRVLQRLPYVIRQGALGYKPSYVNGDFERRWETVLLAAELGGVEESKAQQLRYLTVRTKKPPTFEEYRQQQAEAKADLKHNRTQEILELIQQTERVDQFYETEGEQFKMDMYLKHLWELQDQSQSWQGSQQQSRHEAQNDEGRDSGLPMQDPGLSRMSQLLQKRTAWNEQAMPDPLHPSNDYGQLVDAAEEKRRLLERDLVEFASRWT</sequence>
<feature type="compositionally biased region" description="Basic and acidic residues" evidence="1">
    <location>
        <begin position="714"/>
        <end position="725"/>
    </location>
</feature>
<evidence type="ECO:0000256" key="1">
    <source>
        <dbReference type="SAM" id="MobiDB-lite"/>
    </source>
</evidence>
<proteinExistence type="predicted"/>
<dbReference type="AlphaFoldDB" id="A0A9P6QBS5"/>
<feature type="region of interest" description="Disordered" evidence="1">
    <location>
        <begin position="161"/>
        <end position="189"/>
    </location>
</feature>
<feature type="region of interest" description="Disordered" evidence="1">
    <location>
        <begin position="207"/>
        <end position="274"/>
    </location>
</feature>
<feature type="compositionally biased region" description="Polar residues" evidence="1">
    <location>
        <begin position="180"/>
        <end position="189"/>
    </location>
</feature>
<feature type="region of interest" description="Disordered" evidence="1">
    <location>
        <begin position="705"/>
        <end position="734"/>
    </location>
</feature>
<feature type="region of interest" description="Disordered" evidence="1">
    <location>
        <begin position="1"/>
        <end position="97"/>
    </location>
</feature>
<protein>
    <submittedName>
        <fullName evidence="2">Uncharacterized protein</fullName>
    </submittedName>
</protein>
<name>A0A9P6QBS5_9FUNG</name>
<feature type="compositionally biased region" description="Acidic residues" evidence="1">
    <location>
        <begin position="246"/>
        <end position="255"/>
    </location>
</feature>
<dbReference type="Proteomes" id="UP000807716">
    <property type="component" value="Unassembled WGS sequence"/>
</dbReference>
<feature type="compositionally biased region" description="Low complexity" evidence="1">
    <location>
        <begin position="26"/>
        <end position="56"/>
    </location>
</feature>
<feature type="compositionally biased region" description="Basic residues" evidence="1">
    <location>
        <begin position="65"/>
        <end position="75"/>
    </location>
</feature>
<organism evidence="2 3">
    <name type="scientific">Actinomortierella ambigua</name>
    <dbReference type="NCBI Taxonomy" id="1343610"/>
    <lineage>
        <taxon>Eukaryota</taxon>
        <taxon>Fungi</taxon>
        <taxon>Fungi incertae sedis</taxon>
        <taxon>Mucoromycota</taxon>
        <taxon>Mortierellomycotina</taxon>
        <taxon>Mortierellomycetes</taxon>
        <taxon>Mortierellales</taxon>
        <taxon>Mortierellaceae</taxon>
        <taxon>Actinomortierella</taxon>
    </lineage>
</organism>
<feature type="compositionally biased region" description="Low complexity" evidence="1">
    <location>
        <begin position="520"/>
        <end position="532"/>
    </location>
</feature>
<feature type="region of interest" description="Disordered" evidence="1">
    <location>
        <begin position="514"/>
        <end position="557"/>
    </location>
</feature>
<feature type="compositionally biased region" description="Basic and acidic residues" evidence="1">
    <location>
        <begin position="76"/>
        <end position="97"/>
    </location>
</feature>
<dbReference type="EMBL" id="JAAAJB010000123">
    <property type="protein sequence ID" value="KAG0265104.1"/>
    <property type="molecule type" value="Genomic_DNA"/>
</dbReference>
<feature type="compositionally biased region" description="Basic and acidic residues" evidence="1">
    <location>
        <begin position="1"/>
        <end position="16"/>
    </location>
</feature>
<feature type="compositionally biased region" description="Basic and acidic residues" evidence="1">
    <location>
        <begin position="538"/>
        <end position="551"/>
    </location>
</feature>
<keyword evidence="3" id="KW-1185">Reference proteome</keyword>
<comment type="caution">
    <text evidence="2">The sequence shown here is derived from an EMBL/GenBank/DDBJ whole genome shotgun (WGS) entry which is preliminary data.</text>
</comment>
<feature type="region of interest" description="Disordered" evidence="1">
    <location>
        <begin position="392"/>
        <end position="429"/>
    </location>
</feature>
<reference evidence="2" key="1">
    <citation type="journal article" date="2020" name="Fungal Divers.">
        <title>Resolving the Mortierellaceae phylogeny through synthesis of multi-gene phylogenetics and phylogenomics.</title>
        <authorList>
            <person name="Vandepol N."/>
            <person name="Liber J."/>
            <person name="Desiro A."/>
            <person name="Na H."/>
            <person name="Kennedy M."/>
            <person name="Barry K."/>
            <person name="Grigoriev I.V."/>
            <person name="Miller A.N."/>
            <person name="O'Donnell K."/>
            <person name="Stajich J.E."/>
            <person name="Bonito G."/>
        </authorList>
    </citation>
    <scope>NUCLEOTIDE SEQUENCE</scope>
    <source>
        <strain evidence="2">BC1065</strain>
    </source>
</reference>
<gene>
    <name evidence="2" type="ORF">DFQ27_000822</name>
</gene>